<dbReference type="PIRSF" id="PIRSF019307">
    <property type="entry name" value="UCP019307"/>
    <property type="match status" value="1"/>
</dbReference>
<organism evidence="1 2">
    <name type="scientific">Rhizobium leguminosarum</name>
    <dbReference type="NCBI Taxonomy" id="384"/>
    <lineage>
        <taxon>Bacteria</taxon>
        <taxon>Pseudomonadati</taxon>
        <taxon>Pseudomonadota</taxon>
        <taxon>Alphaproteobacteria</taxon>
        <taxon>Hyphomicrobiales</taxon>
        <taxon>Rhizobiaceae</taxon>
        <taxon>Rhizobium/Agrobacterium group</taxon>
        <taxon>Rhizobium</taxon>
    </lineage>
</organism>
<dbReference type="RefSeq" id="WP_130679992.1">
    <property type="nucleotide sequence ID" value="NZ_SIPA01000012.1"/>
</dbReference>
<dbReference type="SUPFAM" id="SSF51182">
    <property type="entry name" value="RmlC-like cupins"/>
    <property type="match status" value="1"/>
</dbReference>
<dbReference type="PANTHER" id="PTHR36448:SF2">
    <property type="entry name" value="CUPIN TYPE-1 DOMAIN-CONTAINING PROTEIN"/>
    <property type="match status" value="1"/>
</dbReference>
<gene>
    <name evidence="1" type="ORF">ELI03_27510</name>
</gene>
<dbReference type="InterPro" id="IPR047121">
    <property type="entry name" value="YjiB-like"/>
</dbReference>
<dbReference type="InterPro" id="IPR014710">
    <property type="entry name" value="RmlC-like_jellyroll"/>
</dbReference>
<dbReference type="PANTHER" id="PTHR36448">
    <property type="entry name" value="BLR7373 PROTEIN"/>
    <property type="match status" value="1"/>
</dbReference>
<accession>A0A4Q8XUX2</accession>
<dbReference type="CDD" id="cd02219">
    <property type="entry name" value="cupin_YjlB-like"/>
    <property type="match status" value="1"/>
</dbReference>
<dbReference type="Proteomes" id="UP000293652">
    <property type="component" value="Unassembled WGS sequence"/>
</dbReference>
<evidence type="ECO:0000313" key="2">
    <source>
        <dbReference type="Proteomes" id="UP000293652"/>
    </source>
</evidence>
<dbReference type="InterPro" id="IPR011051">
    <property type="entry name" value="RmlC_Cupin_sf"/>
</dbReference>
<geneLocation type="plasmid" evidence="1">
    <name>pSM145A_Rh02</name>
</geneLocation>
<dbReference type="InterPro" id="IPR014500">
    <property type="entry name" value="UCP019307_cupin"/>
</dbReference>
<sequence>MTEDATDPVVVHELQLQRSSWVPNNPKLSVLIYRRALSAAAGRKSFEDLFASNGWTGIWRNGIFTYDHYHSGAHEVLGIARGSAKLLLGGPEGKEIDVAAGDCLILPAGTGHRNLGASADFSVVGGYPPGQHADILTSAPSQEQLLTIAELSIPSSDPIQGADGYLVRAWRRD</sequence>
<reference evidence="1 2" key="1">
    <citation type="submission" date="2019-02" db="EMBL/GenBank/DDBJ databases">
        <title>The genomic architecture of introgression among sibling species of bacteria.</title>
        <authorList>
            <person name="Cavassim M.I.A."/>
            <person name="Moeskjaer S."/>
            <person name="Moslemi C."/>
            <person name="Fields B."/>
            <person name="Bachmann A."/>
            <person name="Vilhjalmsson B."/>
            <person name="Schierup M.H."/>
            <person name="Young J.P.W."/>
            <person name="Andersen S.U."/>
        </authorList>
    </citation>
    <scope>NUCLEOTIDE SEQUENCE [LARGE SCALE GENOMIC DNA]</scope>
    <source>
        <strain evidence="1 2">SM145A</strain>
        <plasmid evidence="1">pSM145A_Rh02</plasmid>
    </source>
</reference>
<dbReference type="Gene3D" id="2.60.120.10">
    <property type="entry name" value="Jelly Rolls"/>
    <property type="match status" value="1"/>
</dbReference>
<protein>
    <submittedName>
        <fullName evidence="1">Cupin</fullName>
    </submittedName>
</protein>
<evidence type="ECO:0000313" key="1">
    <source>
        <dbReference type="EMBL" id="TAX67844.1"/>
    </source>
</evidence>
<proteinExistence type="predicted"/>
<dbReference type="AlphaFoldDB" id="A0A4Q8XUX2"/>
<comment type="caution">
    <text evidence="1">The sequence shown here is derived from an EMBL/GenBank/DDBJ whole genome shotgun (WGS) entry which is preliminary data.</text>
</comment>
<keyword evidence="1" id="KW-0614">Plasmid</keyword>
<name>A0A4Q8XUX2_RHILE</name>
<dbReference type="EMBL" id="SIPC01000003">
    <property type="protein sequence ID" value="TAX67844.1"/>
    <property type="molecule type" value="Genomic_DNA"/>
</dbReference>